<dbReference type="OrthoDB" id="9812702at2"/>
<dbReference type="InterPro" id="IPR014717">
    <property type="entry name" value="Transl_elong_EF1B/ribsomal_bS6"/>
</dbReference>
<accession>G2LQ41</accession>
<comment type="similarity">
    <text evidence="1 8">Belongs to the bacterial ribosomal protein bS6 family.</text>
</comment>
<evidence type="ECO:0000256" key="2">
    <source>
        <dbReference type="ARBA" id="ARBA00022730"/>
    </source>
</evidence>
<evidence type="ECO:0000256" key="5">
    <source>
        <dbReference type="ARBA" id="ARBA00023274"/>
    </source>
</evidence>
<evidence type="ECO:0000256" key="3">
    <source>
        <dbReference type="ARBA" id="ARBA00022884"/>
    </source>
</evidence>
<dbReference type="EMBL" id="CP002648">
    <property type="protein sequence ID" value="AEO08328.1"/>
    <property type="molecule type" value="Genomic_DNA"/>
</dbReference>
<dbReference type="CDD" id="cd00473">
    <property type="entry name" value="bS6"/>
    <property type="match status" value="1"/>
</dbReference>
<dbReference type="Gene3D" id="3.30.70.60">
    <property type="match status" value="1"/>
</dbReference>
<keyword evidence="2 8" id="KW-0699">rRNA-binding</keyword>
<dbReference type="NCBIfam" id="TIGR00166">
    <property type="entry name" value="S6"/>
    <property type="match status" value="1"/>
</dbReference>
<proteinExistence type="inferred from homology"/>
<evidence type="ECO:0000313" key="9">
    <source>
        <dbReference type="EMBL" id="AEO08328.1"/>
    </source>
</evidence>
<evidence type="ECO:0000256" key="6">
    <source>
        <dbReference type="ARBA" id="ARBA00035104"/>
    </source>
</evidence>
<dbReference type="PANTHER" id="PTHR21011">
    <property type="entry name" value="MITOCHONDRIAL 28S RIBOSOMAL PROTEIN S6"/>
    <property type="match status" value="1"/>
</dbReference>
<dbReference type="InterPro" id="IPR020814">
    <property type="entry name" value="Ribosomal_S6_plastid/chlpt"/>
</dbReference>
<keyword evidence="4 8" id="KW-0689">Ribosomal protein</keyword>
<dbReference type="PATRIC" id="fig|1005057.4.peg.515"/>
<dbReference type="SUPFAM" id="SSF54995">
    <property type="entry name" value="Ribosomal protein S6"/>
    <property type="match status" value="1"/>
</dbReference>
<evidence type="ECO:0000256" key="1">
    <source>
        <dbReference type="ARBA" id="ARBA00009512"/>
    </source>
</evidence>
<evidence type="ECO:0000256" key="8">
    <source>
        <dbReference type="HAMAP-Rule" id="MF_00360"/>
    </source>
</evidence>
<dbReference type="KEGG" id="buh:BUAMB_538"/>
<protein>
    <recommendedName>
        <fullName evidence="7 8">Small ribosomal subunit protein bS6</fullName>
    </recommendedName>
</protein>
<comment type="function">
    <text evidence="6 8">Binds together with bS18 to 16S ribosomal RNA.</text>
</comment>
<dbReference type="PANTHER" id="PTHR21011:SF1">
    <property type="entry name" value="SMALL RIBOSOMAL SUBUNIT PROTEIN BS6M"/>
    <property type="match status" value="1"/>
</dbReference>
<dbReference type="eggNOG" id="COG0360">
    <property type="taxonomic scope" value="Bacteria"/>
</dbReference>
<dbReference type="STRING" id="1005057.BUAMB_538"/>
<dbReference type="RefSeq" id="WP_014500230.1">
    <property type="nucleotide sequence ID" value="NC_017259.1"/>
</dbReference>
<dbReference type="GO" id="GO:0070181">
    <property type="term" value="F:small ribosomal subunit rRNA binding"/>
    <property type="evidence" value="ECO:0007669"/>
    <property type="project" value="TreeGrafter"/>
</dbReference>
<keyword evidence="3 8" id="KW-0694">RNA-binding</keyword>
<dbReference type="GO" id="GO:0003735">
    <property type="term" value="F:structural constituent of ribosome"/>
    <property type="evidence" value="ECO:0007669"/>
    <property type="project" value="InterPro"/>
</dbReference>
<gene>
    <name evidence="8 9" type="primary">rpsF</name>
    <name evidence="9" type="ORF">BUAMB_538</name>
</gene>
<dbReference type="PROSITE" id="PS01048">
    <property type="entry name" value="RIBOSOMAL_S6"/>
    <property type="match status" value="1"/>
</dbReference>
<keyword evidence="5 8" id="KW-0687">Ribonucleoprotein</keyword>
<organism evidence="9 10">
    <name type="scientific">Buchnera aphidicola str. Ua</name>
    <name type="common">Uroleucon ambrosiae</name>
    <dbReference type="NCBI Taxonomy" id="1005057"/>
    <lineage>
        <taxon>Bacteria</taxon>
        <taxon>Pseudomonadati</taxon>
        <taxon>Pseudomonadota</taxon>
        <taxon>Gammaproteobacteria</taxon>
        <taxon>Enterobacterales</taxon>
        <taxon>Erwiniaceae</taxon>
        <taxon>Buchnera</taxon>
    </lineage>
</organism>
<dbReference type="HOGENOM" id="CLU_113441_6_1_6"/>
<evidence type="ECO:0000313" key="10">
    <source>
        <dbReference type="Proteomes" id="UP000006139"/>
    </source>
</evidence>
<evidence type="ECO:0000256" key="4">
    <source>
        <dbReference type="ARBA" id="ARBA00022980"/>
    </source>
</evidence>
<dbReference type="GO" id="GO:0022627">
    <property type="term" value="C:cytosolic small ribosomal subunit"/>
    <property type="evidence" value="ECO:0007669"/>
    <property type="project" value="TreeGrafter"/>
</dbReference>
<dbReference type="InterPro" id="IPR035980">
    <property type="entry name" value="Ribosomal_bS6_sf"/>
</dbReference>
<dbReference type="GO" id="GO:0006412">
    <property type="term" value="P:translation"/>
    <property type="evidence" value="ECO:0007669"/>
    <property type="project" value="UniProtKB-UniRule"/>
</dbReference>
<dbReference type="Pfam" id="PF01250">
    <property type="entry name" value="Ribosomal_S6"/>
    <property type="match status" value="1"/>
</dbReference>
<dbReference type="HAMAP" id="MF_00360">
    <property type="entry name" value="Ribosomal_bS6"/>
    <property type="match status" value="1"/>
</dbReference>
<dbReference type="Proteomes" id="UP000006139">
    <property type="component" value="Chromosome"/>
</dbReference>
<dbReference type="InterPro" id="IPR000529">
    <property type="entry name" value="Ribosomal_bS6"/>
</dbReference>
<dbReference type="AlphaFoldDB" id="G2LQ41"/>
<dbReference type="InterPro" id="IPR020815">
    <property type="entry name" value="Ribosomal_bS6_CS"/>
</dbReference>
<evidence type="ECO:0000256" key="7">
    <source>
        <dbReference type="ARBA" id="ARBA00035294"/>
    </source>
</evidence>
<reference evidence="9 10" key="1">
    <citation type="journal article" date="2011" name="PLoS Genet.">
        <title>Sequence conservation and functional constraint on intergenic spacers in reduced genomes of the obligate symbiont buchnera.</title>
        <authorList>
            <person name="Degnan P.H."/>
            <person name="Ochman H."/>
            <person name="Moran N.A."/>
        </authorList>
    </citation>
    <scope>NUCLEOTIDE SEQUENCE [LARGE SCALE GENOMIC DNA]</scope>
    <source>
        <strain evidence="9 10">Ua</strain>
    </source>
</reference>
<name>G2LQ41_BUCUM</name>
<sequence>MRHYEIIFIVHPDHSDKIPSLNEKYKKIIEEDNGIIHRLEDWGRRQLSYSINKLNKAHYILMNIEAFPKTINILETDFRFNKIILRNMIMCVKKAICELSPILKLQDEKKEKNKHCFLSQKINFYFN</sequence>